<evidence type="ECO:0000313" key="3">
    <source>
        <dbReference type="Proteomes" id="UP000664832"/>
    </source>
</evidence>
<dbReference type="Proteomes" id="UP000664832">
    <property type="component" value="Unassembled WGS sequence"/>
</dbReference>
<sequence length="78" mass="9196">MIVNQEHAKKANTTPETTHRNKELFLDSADQSTFFNRHFTNFNNVSISATENNCHLDTTVFKKYKKTFFEDWIVPEQV</sequence>
<comment type="caution">
    <text evidence="2">The sequence shown here is derived from an EMBL/GenBank/DDBJ whole genome shotgun (WGS) entry which is preliminary data.</text>
</comment>
<dbReference type="RefSeq" id="WP_206897961.1">
    <property type="nucleotide sequence ID" value="NZ_JAFLWI010000002.1"/>
</dbReference>
<proteinExistence type="predicted"/>
<protein>
    <submittedName>
        <fullName evidence="2">Uncharacterized protein</fullName>
    </submittedName>
</protein>
<evidence type="ECO:0000313" key="2">
    <source>
        <dbReference type="EMBL" id="MBO0481128.1"/>
    </source>
</evidence>
<name>A0ABS3HXC9_9ENTE</name>
<organism evidence="2 3">
    <name type="scientific">Candidatus Enterococcus courvalinii</name>
    <dbReference type="NCBI Taxonomy" id="2815329"/>
    <lineage>
        <taxon>Bacteria</taxon>
        <taxon>Bacillati</taxon>
        <taxon>Bacillota</taxon>
        <taxon>Bacilli</taxon>
        <taxon>Lactobacillales</taxon>
        <taxon>Enterococcaceae</taxon>
        <taxon>Enterococcus</taxon>
    </lineage>
</organism>
<feature type="region of interest" description="Disordered" evidence="1">
    <location>
        <begin position="1"/>
        <end position="20"/>
    </location>
</feature>
<evidence type="ECO:0000256" key="1">
    <source>
        <dbReference type="SAM" id="MobiDB-lite"/>
    </source>
</evidence>
<gene>
    <name evidence="2" type="ORF">JZO71_02180</name>
</gene>
<accession>A0ABS3HXC9</accession>
<dbReference type="EMBL" id="JAFLWI010000002">
    <property type="protein sequence ID" value="MBO0481128.1"/>
    <property type="molecule type" value="Genomic_DNA"/>
</dbReference>
<reference evidence="2 3" key="1">
    <citation type="submission" date="2021-03" db="EMBL/GenBank/DDBJ databases">
        <title>Enterococcal diversity collection.</title>
        <authorList>
            <person name="Gilmore M.S."/>
            <person name="Schwartzman J."/>
            <person name="Van Tyne D."/>
            <person name="Martin M."/>
            <person name="Earl A.M."/>
            <person name="Manson A.L."/>
            <person name="Straub T."/>
            <person name="Salamzade R."/>
            <person name="Saavedra J."/>
            <person name="Lebreton F."/>
            <person name="Prichula J."/>
            <person name="Schaufler K."/>
            <person name="Gaca A."/>
            <person name="Sgardioli B."/>
            <person name="Wagenaar J."/>
            <person name="Strong T."/>
        </authorList>
    </citation>
    <scope>NUCLEOTIDE SEQUENCE [LARGE SCALE GENOMIC DNA]</scope>
    <source>
        <strain evidence="2 3">MSG2901</strain>
    </source>
</reference>
<keyword evidence="3" id="KW-1185">Reference proteome</keyword>